<dbReference type="InterPro" id="IPR033580">
    <property type="entry name" value="Nurim-like"/>
</dbReference>
<keyword evidence="4 6" id="KW-1133">Transmembrane helix</keyword>
<evidence type="ECO:0000313" key="7">
    <source>
        <dbReference type="EMBL" id="ORB47250.1"/>
    </source>
</evidence>
<name>A0A1X0II90_MYCRH</name>
<feature type="transmembrane region" description="Helical" evidence="6">
    <location>
        <begin position="123"/>
        <end position="146"/>
    </location>
</feature>
<evidence type="ECO:0000256" key="1">
    <source>
        <dbReference type="ARBA" id="ARBA00004141"/>
    </source>
</evidence>
<evidence type="ECO:0000256" key="3">
    <source>
        <dbReference type="ARBA" id="ARBA00022692"/>
    </source>
</evidence>
<gene>
    <name evidence="7" type="ORF">BST42_28125</name>
</gene>
<dbReference type="PANTHER" id="PTHR31040:SF1">
    <property type="entry name" value="NURIM"/>
    <property type="match status" value="1"/>
</dbReference>
<comment type="caution">
    <text evidence="7">The sequence shown here is derived from an EMBL/GenBank/DDBJ whole genome shotgun (WGS) entry which is preliminary data.</text>
</comment>
<dbReference type="AlphaFoldDB" id="A0A1X0II90"/>
<dbReference type="PANTHER" id="PTHR31040">
    <property type="entry name" value="NURIM"/>
    <property type="match status" value="1"/>
</dbReference>
<comment type="subcellular location">
    <subcellularLocation>
        <location evidence="1">Membrane</location>
        <topology evidence="1">Multi-pass membrane protein</topology>
    </subcellularLocation>
</comment>
<feature type="transmembrane region" description="Helical" evidence="6">
    <location>
        <begin position="57"/>
        <end position="77"/>
    </location>
</feature>
<keyword evidence="8" id="KW-1185">Reference proteome</keyword>
<evidence type="ECO:0000256" key="6">
    <source>
        <dbReference type="SAM" id="Phobius"/>
    </source>
</evidence>
<protein>
    <submittedName>
        <fullName evidence="7">Uncharacterized protein</fullName>
    </submittedName>
</protein>
<reference evidence="7 8" key="1">
    <citation type="submission" date="2016-12" db="EMBL/GenBank/DDBJ databases">
        <title>The new phylogeny of genus Mycobacterium.</title>
        <authorList>
            <person name="Tortoli E."/>
            <person name="Trovato A."/>
            <person name="Cirillo D.M."/>
        </authorList>
    </citation>
    <scope>NUCLEOTIDE SEQUENCE [LARGE SCALE GENOMIC DNA]</scope>
    <source>
        <strain evidence="7 8">DSM 44223</strain>
    </source>
</reference>
<evidence type="ECO:0000256" key="4">
    <source>
        <dbReference type="ARBA" id="ARBA00022989"/>
    </source>
</evidence>
<dbReference type="Gene3D" id="1.20.120.1630">
    <property type="match status" value="1"/>
</dbReference>
<keyword evidence="5 6" id="KW-0472">Membrane</keyword>
<dbReference type="Proteomes" id="UP000192534">
    <property type="component" value="Unassembled WGS sequence"/>
</dbReference>
<evidence type="ECO:0000256" key="5">
    <source>
        <dbReference type="ARBA" id="ARBA00023136"/>
    </source>
</evidence>
<accession>A0A1X0II90</accession>
<comment type="similarity">
    <text evidence="2">Belongs to the nurim family.</text>
</comment>
<organism evidence="7 8">
    <name type="scientific">Mycolicibacterium rhodesiae</name>
    <name type="common">Mycobacterium rhodesiae</name>
    <dbReference type="NCBI Taxonomy" id="36814"/>
    <lineage>
        <taxon>Bacteria</taxon>
        <taxon>Bacillati</taxon>
        <taxon>Actinomycetota</taxon>
        <taxon>Actinomycetes</taxon>
        <taxon>Mycobacteriales</taxon>
        <taxon>Mycobacteriaceae</taxon>
        <taxon>Mycolicibacterium</taxon>
    </lineage>
</organism>
<feature type="transmembrane region" description="Helical" evidence="6">
    <location>
        <begin position="97"/>
        <end position="117"/>
    </location>
</feature>
<dbReference type="OrthoDB" id="941586at2"/>
<dbReference type="EMBL" id="MVIH01000030">
    <property type="protein sequence ID" value="ORB47250.1"/>
    <property type="molecule type" value="Genomic_DNA"/>
</dbReference>
<proteinExistence type="inferred from homology"/>
<sequence>MRAIASSPVARKGGGRTVLAVSYGVVCHALFAVAVGSMVVAMYFGMSRSFGRVPAPWSWVANAALLIQFPVVHSLLLTARGRTVLARLAPRGTGATLAPTTYVIVGSLQLIGLFALWTPSGTMWWQADGSALIVMVALYVFAWVLLGKSMLDAGLSLQTGSLGWVALLRGRKLVFPKMPTTGLFRLSRQPIYVAFALTVWTVPTWTPDQLVLALVFTTYCLVGPLLKEARFRRVFGAEFDNYARGVPYWLPLPGRLRGRSGRRCEPPAGRIRISRRQG</sequence>
<dbReference type="GO" id="GO:0016020">
    <property type="term" value="C:membrane"/>
    <property type="evidence" value="ECO:0007669"/>
    <property type="project" value="UniProtKB-SubCell"/>
</dbReference>
<evidence type="ECO:0000313" key="8">
    <source>
        <dbReference type="Proteomes" id="UP000192534"/>
    </source>
</evidence>
<feature type="transmembrane region" description="Helical" evidence="6">
    <location>
        <begin position="21"/>
        <end position="45"/>
    </location>
</feature>
<keyword evidence="3 6" id="KW-0812">Transmembrane</keyword>
<evidence type="ECO:0000256" key="2">
    <source>
        <dbReference type="ARBA" id="ARBA00010631"/>
    </source>
</evidence>